<dbReference type="EMBL" id="RDQH01000335">
    <property type="protein sequence ID" value="RXH90108.1"/>
    <property type="molecule type" value="Genomic_DNA"/>
</dbReference>
<evidence type="ECO:0000256" key="2">
    <source>
        <dbReference type="ARBA" id="ARBA00023125"/>
    </source>
</evidence>
<feature type="domain" description="NAC" evidence="6">
    <location>
        <begin position="26"/>
        <end position="188"/>
    </location>
</feature>
<sequence>MRNTDHSFDIIAASTVTESCTEADLNERGESFNPNPETILIKYLFNKLAGRATPVEDVIRHIDSQKGMPPDANQIPPSLFCHGGENRSAYFYICAEVVLGDVKTERPTSNGYWKLLSNEQVHIQTSSDSDDDAVTVVLVGNVRTWRYYGRELRRPMRTASETCFKIREYYLNPELEPTTLIVTGVYLGCFFKKLCVCEFIDEDSELRLKQKCKVTSLAISGGDPLFILPGHLPIGPRLICALLDAPKPRVDPFDTLFVRAPPPSPSSPWKEESDDEW</sequence>
<organism evidence="7 8">
    <name type="scientific">Malus domestica</name>
    <name type="common">Apple</name>
    <name type="synonym">Pyrus malus</name>
    <dbReference type="NCBI Taxonomy" id="3750"/>
    <lineage>
        <taxon>Eukaryota</taxon>
        <taxon>Viridiplantae</taxon>
        <taxon>Streptophyta</taxon>
        <taxon>Embryophyta</taxon>
        <taxon>Tracheophyta</taxon>
        <taxon>Spermatophyta</taxon>
        <taxon>Magnoliopsida</taxon>
        <taxon>eudicotyledons</taxon>
        <taxon>Gunneridae</taxon>
        <taxon>Pentapetalae</taxon>
        <taxon>rosids</taxon>
        <taxon>fabids</taxon>
        <taxon>Rosales</taxon>
        <taxon>Rosaceae</taxon>
        <taxon>Amygdaloideae</taxon>
        <taxon>Maleae</taxon>
        <taxon>Malus</taxon>
    </lineage>
</organism>
<proteinExistence type="predicted"/>
<keyword evidence="3" id="KW-0804">Transcription</keyword>
<dbReference type="Proteomes" id="UP000290289">
    <property type="component" value="Chromosome 9"/>
</dbReference>
<evidence type="ECO:0000256" key="5">
    <source>
        <dbReference type="SAM" id="MobiDB-lite"/>
    </source>
</evidence>
<gene>
    <name evidence="7" type="ORF">DVH24_032465</name>
</gene>
<dbReference type="GO" id="GO:0003677">
    <property type="term" value="F:DNA binding"/>
    <property type="evidence" value="ECO:0007669"/>
    <property type="project" value="UniProtKB-KW"/>
</dbReference>
<evidence type="ECO:0000313" key="8">
    <source>
        <dbReference type="Proteomes" id="UP000290289"/>
    </source>
</evidence>
<evidence type="ECO:0000313" key="7">
    <source>
        <dbReference type="EMBL" id="RXH90108.1"/>
    </source>
</evidence>
<accession>A0A498J3E6</accession>
<comment type="caution">
    <text evidence="7">The sequence shown here is derived from an EMBL/GenBank/DDBJ whole genome shotgun (WGS) entry which is preliminary data.</text>
</comment>
<keyword evidence="4" id="KW-0539">Nucleus</keyword>
<evidence type="ECO:0000256" key="4">
    <source>
        <dbReference type="ARBA" id="ARBA00023242"/>
    </source>
</evidence>
<dbReference type="GO" id="GO:0006355">
    <property type="term" value="P:regulation of DNA-templated transcription"/>
    <property type="evidence" value="ECO:0007669"/>
    <property type="project" value="InterPro"/>
</dbReference>
<dbReference type="InterPro" id="IPR036093">
    <property type="entry name" value="NAC_dom_sf"/>
</dbReference>
<dbReference type="SUPFAM" id="SSF101941">
    <property type="entry name" value="NAC domain"/>
    <property type="match status" value="1"/>
</dbReference>
<protein>
    <recommendedName>
        <fullName evidence="6">NAC domain-containing protein</fullName>
    </recommendedName>
</protein>
<keyword evidence="2" id="KW-0238">DNA-binding</keyword>
<evidence type="ECO:0000256" key="3">
    <source>
        <dbReference type="ARBA" id="ARBA00023163"/>
    </source>
</evidence>
<keyword evidence="1" id="KW-0805">Transcription regulation</keyword>
<evidence type="ECO:0000259" key="6">
    <source>
        <dbReference type="PROSITE" id="PS51005"/>
    </source>
</evidence>
<feature type="region of interest" description="Disordered" evidence="5">
    <location>
        <begin position="258"/>
        <end position="277"/>
    </location>
</feature>
<dbReference type="Pfam" id="PF02365">
    <property type="entry name" value="NAM"/>
    <property type="match status" value="1"/>
</dbReference>
<dbReference type="Gene3D" id="2.170.150.80">
    <property type="entry name" value="NAC domain"/>
    <property type="match status" value="1"/>
</dbReference>
<dbReference type="PROSITE" id="PS51005">
    <property type="entry name" value="NAC"/>
    <property type="match status" value="1"/>
</dbReference>
<name>A0A498J3E6_MALDO</name>
<keyword evidence="8" id="KW-1185">Reference proteome</keyword>
<dbReference type="InterPro" id="IPR003441">
    <property type="entry name" value="NAC-dom"/>
</dbReference>
<dbReference type="AlphaFoldDB" id="A0A498J3E6"/>
<evidence type="ECO:0000256" key="1">
    <source>
        <dbReference type="ARBA" id="ARBA00023015"/>
    </source>
</evidence>
<reference evidence="7 8" key="1">
    <citation type="submission" date="2018-10" db="EMBL/GenBank/DDBJ databases">
        <title>A high-quality apple genome assembly.</title>
        <authorList>
            <person name="Hu J."/>
        </authorList>
    </citation>
    <scope>NUCLEOTIDE SEQUENCE [LARGE SCALE GENOMIC DNA]</scope>
    <source>
        <strain evidence="8">cv. HFTH1</strain>
        <tissue evidence="7">Young leaf</tissue>
    </source>
</reference>